<reference evidence="9" key="2">
    <citation type="journal article" date="2021" name="PeerJ">
        <title>Extensive microbial diversity within the chicken gut microbiome revealed by metagenomics and culture.</title>
        <authorList>
            <person name="Gilroy R."/>
            <person name="Ravi A."/>
            <person name="Getino M."/>
            <person name="Pursley I."/>
            <person name="Horton D.L."/>
            <person name="Alikhan N.F."/>
            <person name="Baker D."/>
            <person name="Gharbi K."/>
            <person name="Hall N."/>
            <person name="Watson M."/>
            <person name="Adriaenssens E.M."/>
            <person name="Foster-Nyarko E."/>
            <person name="Jarju S."/>
            <person name="Secka A."/>
            <person name="Antonio M."/>
            <person name="Oren A."/>
            <person name="Chaudhuri R.R."/>
            <person name="La Ragione R."/>
            <person name="Hildebrand F."/>
            <person name="Pallen M.J."/>
        </authorList>
    </citation>
    <scope>NUCLEOTIDE SEQUENCE</scope>
    <source>
        <strain evidence="9">2830</strain>
    </source>
</reference>
<dbReference type="GO" id="GO:0006508">
    <property type="term" value="P:proteolysis"/>
    <property type="evidence" value="ECO:0007669"/>
    <property type="project" value="UniProtKB-KW"/>
</dbReference>
<dbReference type="PANTHER" id="PTHR11804:SF84">
    <property type="entry name" value="SACCHAROLYSIN"/>
    <property type="match status" value="1"/>
</dbReference>
<evidence type="ECO:0000256" key="6">
    <source>
        <dbReference type="RuleBase" id="RU368091"/>
    </source>
</evidence>
<evidence type="ECO:0000256" key="4">
    <source>
        <dbReference type="ARBA" id="ARBA00022833"/>
    </source>
</evidence>
<evidence type="ECO:0000256" key="2">
    <source>
        <dbReference type="ARBA" id="ARBA00022723"/>
    </source>
</evidence>
<dbReference type="GO" id="GO:0046872">
    <property type="term" value="F:metal ion binding"/>
    <property type="evidence" value="ECO:0007669"/>
    <property type="project" value="UniProtKB-UniRule"/>
</dbReference>
<dbReference type="NCBIfam" id="TIGR00181">
    <property type="entry name" value="pepF"/>
    <property type="match status" value="1"/>
</dbReference>
<dbReference type="Gene3D" id="1.10.287.830">
    <property type="entry name" value="putative peptidase helix hairpin domain like"/>
    <property type="match status" value="1"/>
</dbReference>
<comment type="similarity">
    <text evidence="6">Belongs to the peptidase M3B family.</text>
</comment>
<evidence type="ECO:0000259" key="8">
    <source>
        <dbReference type="Pfam" id="PF08439"/>
    </source>
</evidence>
<protein>
    <recommendedName>
        <fullName evidence="6">Oligopeptidase F</fullName>
        <ecNumber evidence="6">3.4.24.-</ecNumber>
    </recommendedName>
</protein>
<proteinExistence type="inferred from homology"/>
<evidence type="ECO:0000256" key="3">
    <source>
        <dbReference type="ARBA" id="ARBA00022801"/>
    </source>
</evidence>
<dbReference type="InterPro" id="IPR045090">
    <property type="entry name" value="Pept_M3A_M3B"/>
</dbReference>
<feature type="domain" description="Oligopeptidase F N-terminal" evidence="8">
    <location>
        <begin position="121"/>
        <end position="189"/>
    </location>
</feature>
<evidence type="ECO:0000259" key="7">
    <source>
        <dbReference type="Pfam" id="PF01432"/>
    </source>
</evidence>
<dbReference type="AlphaFoldDB" id="A0A9D1KY13"/>
<evidence type="ECO:0000313" key="10">
    <source>
        <dbReference type="Proteomes" id="UP000824124"/>
    </source>
</evidence>
<sequence>MTENEKKQQHLPNRADVPQELKWNVESVFADDAAWEAAFAKAEQLLPEVAAYESRLSDSAEQLAAYLARREELLLALDKLFLYAQMKRDEDNANPTYQGLADRAQSLAVKTSAALAFEDPEFLSIGEECLTEWLQKPELAVYRRFFNELLRQQPHIRNTAEEEILALAGEVCAAPRNIFSMFNNADIKFPTVQNEQGDEVEITHGNYLRLMESNNRKVRRAAFDGIYATYAASKNTIAAMLAANVKKNVFAAKVRRYDSALAAALFGEAIPAAVYDNLIVGVRANLPLFQRYLELRRRALGLDKLHLYDVYVPLAKETPRDIPYNEAVETVLAALQPLGEEYIRVAKTAFTDGWVDVVENRGKTSGAYSTGVYGTKPFILLNYQHNLNSVFTLAHELGHSMHSYFSHKNQPYIYADYEIFVAEVASTVNENLLLRYLLNKEKDPEQRLLLVNHYLDDFRGTVFRQTMFAEFEKLIHAAAEAGEALSCQYFQKTYYQLNLDYFGEAVAVDAAIDMEWARIPHFYRSFYVYKYATGMSAATALAQNILSGDPAKLKAYLNFLGGGASKSPIDLLKDAGVDMESPTTLERAMQSFREMCDELESLLNQ</sequence>
<dbReference type="EC" id="3.4.24.-" evidence="6"/>
<dbReference type="InterPro" id="IPR042088">
    <property type="entry name" value="OligoPept_F_C"/>
</dbReference>
<evidence type="ECO:0000256" key="5">
    <source>
        <dbReference type="ARBA" id="ARBA00023049"/>
    </source>
</evidence>
<dbReference type="EMBL" id="DVMH01000008">
    <property type="protein sequence ID" value="HIU09854.1"/>
    <property type="molecule type" value="Genomic_DNA"/>
</dbReference>
<feature type="domain" description="Peptidase M3A/M3B catalytic" evidence="7">
    <location>
        <begin position="210"/>
        <end position="590"/>
    </location>
</feature>
<dbReference type="Gene3D" id="1.10.1370.20">
    <property type="entry name" value="Oligoendopeptidase f, C-terminal domain"/>
    <property type="match status" value="1"/>
</dbReference>
<comment type="cofactor">
    <cofactor evidence="6">
        <name>Zn(2+)</name>
        <dbReference type="ChEBI" id="CHEBI:29105"/>
    </cofactor>
    <text evidence="6">Binds 1 zinc ion.</text>
</comment>
<dbReference type="Gene3D" id="1.20.140.70">
    <property type="entry name" value="Oligopeptidase f, N-terminal domain"/>
    <property type="match status" value="1"/>
</dbReference>
<dbReference type="Pfam" id="PF01432">
    <property type="entry name" value="Peptidase_M3"/>
    <property type="match status" value="1"/>
</dbReference>
<keyword evidence="3 6" id="KW-0378">Hydrolase</keyword>
<evidence type="ECO:0000313" key="9">
    <source>
        <dbReference type="EMBL" id="HIU09854.1"/>
    </source>
</evidence>
<dbReference type="CDD" id="cd09608">
    <property type="entry name" value="M3B_PepF"/>
    <property type="match status" value="1"/>
</dbReference>
<accession>A0A9D1KY13</accession>
<dbReference type="Pfam" id="PF08439">
    <property type="entry name" value="Peptidase_M3_N"/>
    <property type="match status" value="1"/>
</dbReference>
<dbReference type="PANTHER" id="PTHR11804">
    <property type="entry name" value="PROTEASE M3 THIMET OLIGOPEPTIDASE-RELATED"/>
    <property type="match status" value="1"/>
</dbReference>
<dbReference type="InterPro" id="IPR013647">
    <property type="entry name" value="OligopepF_N_dom"/>
</dbReference>
<dbReference type="Proteomes" id="UP000824124">
    <property type="component" value="Unassembled WGS sequence"/>
</dbReference>
<comment type="function">
    <text evidence="6">Has oligopeptidase activity and degrades a variety of small bioactive peptides.</text>
</comment>
<keyword evidence="2 6" id="KW-0479">Metal-binding</keyword>
<dbReference type="GO" id="GO:0004222">
    <property type="term" value="F:metalloendopeptidase activity"/>
    <property type="evidence" value="ECO:0007669"/>
    <property type="project" value="UniProtKB-UniRule"/>
</dbReference>
<reference evidence="9" key="1">
    <citation type="submission" date="2020-10" db="EMBL/GenBank/DDBJ databases">
        <authorList>
            <person name="Gilroy R."/>
        </authorList>
    </citation>
    <scope>NUCLEOTIDE SEQUENCE</scope>
    <source>
        <strain evidence="9">2830</strain>
    </source>
</reference>
<dbReference type="InterPro" id="IPR004438">
    <property type="entry name" value="Peptidase_M3B"/>
</dbReference>
<dbReference type="SUPFAM" id="SSF55486">
    <property type="entry name" value="Metalloproteases ('zincins'), catalytic domain"/>
    <property type="match status" value="1"/>
</dbReference>
<gene>
    <name evidence="9" type="primary">pepF</name>
    <name evidence="9" type="ORF">IAB00_01155</name>
</gene>
<dbReference type="GO" id="GO:0006518">
    <property type="term" value="P:peptide metabolic process"/>
    <property type="evidence" value="ECO:0007669"/>
    <property type="project" value="TreeGrafter"/>
</dbReference>
<comment type="caution">
    <text evidence="9">The sequence shown here is derived from an EMBL/GenBank/DDBJ whole genome shotgun (WGS) entry which is preliminary data.</text>
</comment>
<evidence type="ECO:0000256" key="1">
    <source>
        <dbReference type="ARBA" id="ARBA00022670"/>
    </source>
</evidence>
<keyword evidence="5 6" id="KW-0482">Metalloprotease</keyword>
<keyword evidence="4 6" id="KW-0862">Zinc</keyword>
<name>A0A9D1KY13_9FIRM</name>
<keyword evidence="1 6" id="KW-0645">Protease</keyword>
<dbReference type="InterPro" id="IPR001567">
    <property type="entry name" value="Pept_M3A_M3B_dom"/>
</dbReference>
<organism evidence="9 10">
    <name type="scientific">Candidatus Avidehalobacter gallistercoris</name>
    <dbReference type="NCBI Taxonomy" id="2840694"/>
    <lineage>
        <taxon>Bacteria</taxon>
        <taxon>Bacillati</taxon>
        <taxon>Bacillota</taxon>
        <taxon>Clostridia</taxon>
        <taxon>Eubacteriales</taxon>
        <taxon>Peptococcaceae</taxon>
        <taxon>Peptococcaceae incertae sedis</taxon>
        <taxon>Candidatus Avidehalobacter</taxon>
    </lineage>
</organism>